<dbReference type="Proteomes" id="UP000830454">
    <property type="component" value="Chromosome"/>
</dbReference>
<accession>A0ABY4HRI1</accession>
<organism evidence="1 2">
    <name type="scientific">Flavobacterium sediminilitoris</name>
    <dbReference type="NCBI Taxonomy" id="2024526"/>
    <lineage>
        <taxon>Bacteria</taxon>
        <taxon>Pseudomonadati</taxon>
        <taxon>Bacteroidota</taxon>
        <taxon>Flavobacteriia</taxon>
        <taxon>Flavobacteriales</taxon>
        <taxon>Flavobacteriaceae</taxon>
        <taxon>Flavobacterium</taxon>
    </lineage>
</organism>
<reference evidence="1" key="1">
    <citation type="submission" date="2021-12" db="EMBL/GenBank/DDBJ databases">
        <authorList>
            <person name="Cha I.-T."/>
            <person name="Lee K.-E."/>
            <person name="Park S.-J."/>
        </authorList>
    </citation>
    <scope>NUCLEOTIDE SEQUENCE</scope>
    <source>
        <strain evidence="1">YSM-43</strain>
    </source>
</reference>
<name>A0ABY4HRI1_9FLAO</name>
<protein>
    <recommendedName>
        <fullName evidence="3">Lipoprotein</fullName>
    </recommendedName>
</protein>
<evidence type="ECO:0008006" key="3">
    <source>
        <dbReference type="Google" id="ProtNLM"/>
    </source>
</evidence>
<dbReference type="EMBL" id="CP090145">
    <property type="protein sequence ID" value="UOX35488.1"/>
    <property type="molecule type" value="Genomic_DNA"/>
</dbReference>
<evidence type="ECO:0000313" key="2">
    <source>
        <dbReference type="Proteomes" id="UP000830454"/>
    </source>
</evidence>
<proteinExistence type="predicted"/>
<dbReference type="RefSeq" id="WP_246918710.1">
    <property type="nucleotide sequence ID" value="NZ_CP090145.1"/>
</dbReference>
<keyword evidence="2" id="KW-1185">Reference proteome</keyword>
<reference evidence="1" key="2">
    <citation type="submission" date="2022-04" db="EMBL/GenBank/DDBJ databases">
        <title>Complete Genome Sequence of Flavobacterium sediminilitoris YSM-43, Isolated from a Tidal Sediment.</title>
        <authorList>
            <person name="Lee P.A."/>
        </authorList>
    </citation>
    <scope>NUCLEOTIDE SEQUENCE</scope>
    <source>
        <strain evidence="1">YSM-43</strain>
    </source>
</reference>
<gene>
    <name evidence="1" type="ORF">LXD69_08185</name>
</gene>
<sequence>MARILILIFLVFSFSCKKRVDNIEQSVIKNGSINNKVDVSVENDSVTCDEVVRKIVFSSNLKSIKNFDDIFIRLEEISDEKIIIKLYIENNLSDNPNEKQIVENAISWLELQPKTNKLYDVTFDPENPVEINFDTKIINKYSLDKICGTKTSKSIIIDNKEVQCESIQGDMMTGEECVFLNSDIKDIYKGIIGKKLITDWKYLLKEIPQQNKSLKINENGLIEINYEISENKVDINLEYEGGVTSIILEKKGKNINRIIMQSAD</sequence>
<evidence type="ECO:0000313" key="1">
    <source>
        <dbReference type="EMBL" id="UOX35488.1"/>
    </source>
</evidence>
<dbReference type="PROSITE" id="PS51257">
    <property type="entry name" value="PROKAR_LIPOPROTEIN"/>
    <property type="match status" value="1"/>
</dbReference>